<feature type="transmembrane region" description="Helical" evidence="6">
    <location>
        <begin position="174"/>
        <end position="194"/>
    </location>
</feature>
<dbReference type="STRING" id="282199.GCA_001049735_02004"/>
<evidence type="ECO:0000256" key="2">
    <source>
        <dbReference type="ARBA" id="ARBA00022448"/>
    </source>
</evidence>
<evidence type="ECO:0000256" key="6">
    <source>
        <dbReference type="SAM" id="Phobius"/>
    </source>
</evidence>
<feature type="domain" description="Major facilitator superfamily (MFS) profile" evidence="7">
    <location>
        <begin position="17"/>
        <end position="411"/>
    </location>
</feature>
<feature type="transmembrane region" description="Helical" evidence="6">
    <location>
        <begin position="146"/>
        <end position="168"/>
    </location>
</feature>
<keyword evidence="2" id="KW-0813">Transport</keyword>
<dbReference type="Proteomes" id="UP000048949">
    <property type="component" value="Unassembled WGS sequence"/>
</dbReference>
<evidence type="ECO:0000256" key="5">
    <source>
        <dbReference type="ARBA" id="ARBA00023136"/>
    </source>
</evidence>
<accession>A0A0U1NMK1</accession>
<evidence type="ECO:0000313" key="8">
    <source>
        <dbReference type="EMBL" id="CRK75948.1"/>
    </source>
</evidence>
<feature type="transmembrane region" description="Helical" evidence="6">
    <location>
        <begin position="256"/>
        <end position="281"/>
    </location>
</feature>
<reference evidence="8 9" key="1">
    <citation type="submission" date="2015-04" db="EMBL/GenBank/DDBJ databases">
        <authorList>
            <person name="Syromyatnikov M.Y."/>
            <person name="Popov V.N."/>
        </authorList>
    </citation>
    <scope>NUCLEOTIDE SEQUENCE [LARGE SCALE GENOMIC DNA]</scope>
    <source>
        <strain evidence="8 9">CECT 5292</strain>
    </source>
</reference>
<evidence type="ECO:0000259" key="7">
    <source>
        <dbReference type="PROSITE" id="PS50850"/>
    </source>
</evidence>
<dbReference type="InterPro" id="IPR001958">
    <property type="entry name" value="Tet-R_TetA/multi-R_MdtG-like"/>
</dbReference>
<organism evidence="8 9">
    <name type="scientific">Nereida ignava</name>
    <dbReference type="NCBI Taxonomy" id="282199"/>
    <lineage>
        <taxon>Bacteria</taxon>
        <taxon>Pseudomonadati</taxon>
        <taxon>Pseudomonadota</taxon>
        <taxon>Alphaproteobacteria</taxon>
        <taxon>Rhodobacterales</taxon>
        <taxon>Roseobacteraceae</taxon>
        <taxon>Nereida</taxon>
    </lineage>
</organism>
<dbReference type="Gene3D" id="1.20.1250.20">
    <property type="entry name" value="MFS general substrate transporter like domains"/>
    <property type="match status" value="1"/>
</dbReference>
<feature type="transmembrane region" description="Helical" evidence="6">
    <location>
        <begin position="317"/>
        <end position="338"/>
    </location>
</feature>
<keyword evidence="9" id="KW-1185">Reference proteome</keyword>
<dbReference type="RefSeq" id="WP_048599360.1">
    <property type="nucleotide sequence ID" value="NZ_CBFHGK010000015.1"/>
</dbReference>
<keyword evidence="5 6" id="KW-0472">Membrane</keyword>
<feature type="transmembrane region" description="Helical" evidence="6">
    <location>
        <begin position="359"/>
        <end position="376"/>
    </location>
</feature>
<name>A0A0U1NMK1_9RHOB</name>
<dbReference type="PRINTS" id="PR01035">
    <property type="entry name" value="TCRTETA"/>
</dbReference>
<evidence type="ECO:0000313" key="9">
    <source>
        <dbReference type="Proteomes" id="UP000048949"/>
    </source>
</evidence>
<evidence type="ECO:0000256" key="3">
    <source>
        <dbReference type="ARBA" id="ARBA00022692"/>
    </source>
</evidence>
<dbReference type="PANTHER" id="PTHR23504">
    <property type="entry name" value="MAJOR FACILITATOR SUPERFAMILY DOMAIN-CONTAINING PROTEIN 10"/>
    <property type="match status" value="1"/>
</dbReference>
<dbReference type="InterPro" id="IPR036259">
    <property type="entry name" value="MFS_trans_sf"/>
</dbReference>
<keyword evidence="3 6" id="KW-0812">Transmembrane</keyword>
<keyword evidence="4 6" id="KW-1133">Transmembrane helix</keyword>
<feature type="transmembrane region" description="Helical" evidence="6">
    <location>
        <begin position="16"/>
        <end position="36"/>
    </location>
</feature>
<feature type="transmembrane region" description="Helical" evidence="6">
    <location>
        <begin position="88"/>
        <end position="111"/>
    </location>
</feature>
<evidence type="ECO:0000256" key="4">
    <source>
        <dbReference type="ARBA" id="ARBA00022989"/>
    </source>
</evidence>
<dbReference type="OrthoDB" id="9764259at2"/>
<sequence length="411" mass="43949">MNTSETAQQPIKSTRLPFVFILITLTLDAMGIGLILPVMPDLIREVSGGTLGTAAIWGGILATTFAVMQFVFGPALGSLSDRFGRRPVLLISLFVMAVDYLVMALAGSIWLLFLTRVVGGITAATQSTAAAFIADISAPEKKSANFGLIGAAFGIGFVLGPAIGGLLAEFGTRAPFYAAASLAAMNLVLGYFVLPETVTDAIRRPLDWRRANPLGALLQISKLKGVTALLTLFFVYEFAFIVYPATWAYFTQERFGWAPSMVGVSLASFGISMVIVQGFLIRWVIPKFGEVNTIIYGFIFNGLAFVFLSSVSLGWLVLAFTPVTAFGAVVTPALQGLMSRAAGADQQGELQGVIASAKSLAMILAPLVLTWLFYYFTDDVGIYLPGAAFALSAALMVLCFFVFLGWRRGQS</sequence>
<dbReference type="CDD" id="cd17388">
    <property type="entry name" value="MFS_TetA"/>
    <property type="match status" value="1"/>
</dbReference>
<dbReference type="PROSITE" id="PS50850">
    <property type="entry name" value="MFS"/>
    <property type="match status" value="1"/>
</dbReference>
<dbReference type="Pfam" id="PF07690">
    <property type="entry name" value="MFS_1"/>
    <property type="match status" value="1"/>
</dbReference>
<dbReference type="PANTHER" id="PTHR23504:SF15">
    <property type="entry name" value="MAJOR FACILITATOR SUPERFAMILY (MFS) PROFILE DOMAIN-CONTAINING PROTEIN"/>
    <property type="match status" value="1"/>
</dbReference>
<feature type="transmembrane region" description="Helical" evidence="6">
    <location>
        <begin position="56"/>
        <end position="76"/>
    </location>
</feature>
<proteinExistence type="predicted"/>
<comment type="subcellular location">
    <subcellularLocation>
        <location evidence="1">Membrane</location>
        <topology evidence="1">Multi-pass membrane protein</topology>
    </subcellularLocation>
</comment>
<feature type="transmembrane region" description="Helical" evidence="6">
    <location>
        <begin position="293"/>
        <end position="311"/>
    </location>
</feature>
<feature type="transmembrane region" description="Helical" evidence="6">
    <location>
        <begin position="117"/>
        <end position="134"/>
    </location>
</feature>
<evidence type="ECO:0000256" key="1">
    <source>
        <dbReference type="ARBA" id="ARBA00004141"/>
    </source>
</evidence>
<feature type="transmembrane region" description="Helical" evidence="6">
    <location>
        <begin position="228"/>
        <end position="250"/>
    </location>
</feature>
<dbReference type="AlphaFoldDB" id="A0A0U1NMK1"/>
<feature type="transmembrane region" description="Helical" evidence="6">
    <location>
        <begin position="382"/>
        <end position="406"/>
    </location>
</feature>
<gene>
    <name evidence="8" type="primary">tetA</name>
    <name evidence="8" type="ORF">NIG5292_02005</name>
</gene>
<dbReference type="InterPro" id="IPR011701">
    <property type="entry name" value="MFS"/>
</dbReference>
<dbReference type="InterPro" id="IPR020846">
    <property type="entry name" value="MFS_dom"/>
</dbReference>
<dbReference type="GO" id="GO:0016020">
    <property type="term" value="C:membrane"/>
    <property type="evidence" value="ECO:0007669"/>
    <property type="project" value="UniProtKB-SubCell"/>
</dbReference>
<dbReference type="EMBL" id="CVQV01000010">
    <property type="protein sequence ID" value="CRK75948.1"/>
    <property type="molecule type" value="Genomic_DNA"/>
</dbReference>
<dbReference type="GO" id="GO:0022857">
    <property type="term" value="F:transmembrane transporter activity"/>
    <property type="evidence" value="ECO:0007669"/>
    <property type="project" value="InterPro"/>
</dbReference>
<protein>
    <submittedName>
        <fullName evidence="8">Tetracycline resistance protein, class C</fullName>
    </submittedName>
</protein>
<dbReference type="SUPFAM" id="SSF103473">
    <property type="entry name" value="MFS general substrate transporter"/>
    <property type="match status" value="1"/>
</dbReference>